<comment type="subcellular location">
    <subcellularLocation>
        <location evidence="1">Secreted</location>
    </subcellularLocation>
</comment>
<protein>
    <submittedName>
        <fullName evidence="7">Uncharacterized protein LOC110988446 isoform X1</fullName>
    </submittedName>
</protein>
<keyword evidence="3" id="KW-0325">Glycoprotein</keyword>
<dbReference type="OrthoDB" id="10006218at2759"/>
<dbReference type="Gene3D" id="3.40.50.150">
    <property type="entry name" value="Vaccinia Virus protein VP39"/>
    <property type="match status" value="1"/>
</dbReference>
<reference evidence="7" key="1">
    <citation type="submission" date="2025-08" db="UniProtKB">
        <authorList>
            <consortium name="RefSeq"/>
        </authorList>
    </citation>
    <scope>IDENTIFICATION</scope>
</reference>
<feature type="chain" id="PRO_5033997155" evidence="4">
    <location>
        <begin position="20"/>
        <end position="526"/>
    </location>
</feature>
<evidence type="ECO:0000256" key="3">
    <source>
        <dbReference type="ARBA" id="ARBA00023180"/>
    </source>
</evidence>
<dbReference type="GO" id="GO:0005576">
    <property type="term" value="C:extracellular region"/>
    <property type="evidence" value="ECO:0007669"/>
    <property type="project" value="UniProtKB-SubCell"/>
</dbReference>
<evidence type="ECO:0000313" key="7">
    <source>
        <dbReference type="RefSeq" id="XP_022107632.1"/>
    </source>
</evidence>
<proteinExistence type="predicted"/>
<dbReference type="InterPro" id="IPR006342">
    <property type="entry name" value="FkbM_mtfrase"/>
</dbReference>
<dbReference type="KEGG" id="aplc:110988446"/>
<keyword evidence="6" id="KW-1185">Reference proteome</keyword>
<feature type="signal peptide" evidence="4">
    <location>
        <begin position="1"/>
        <end position="19"/>
    </location>
</feature>
<feature type="domain" description="Methyltransferase FkbM" evidence="5">
    <location>
        <begin position="88"/>
        <end position="235"/>
    </location>
</feature>
<dbReference type="Pfam" id="PF05050">
    <property type="entry name" value="Methyltransf_21"/>
    <property type="match status" value="1"/>
</dbReference>
<evidence type="ECO:0000256" key="1">
    <source>
        <dbReference type="ARBA" id="ARBA00004613"/>
    </source>
</evidence>
<dbReference type="RefSeq" id="XP_022107632.1">
    <property type="nucleotide sequence ID" value="XM_022251940.1"/>
</dbReference>
<dbReference type="GeneID" id="110988446"/>
<gene>
    <name evidence="7" type="primary">LOC110988446</name>
</gene>
<evidence type="ECO:0000313" key="6">
    <source>
        <dbReference type="Proteomes" id="UP000694845"/>
    </source>
</evidence>
<keyword evidence="4" id="KW-0732">Signal</keyword>
<accession>A0A8B7ZRD4</accession>
<dbReference type="InterPro" id="IPR052001">
    <property type="entry name" value="MHC-II_Gamma/Thyroglobulin"/>
</dbReference>
<dbReference type="PANTHER" id="PTHR14093:SF21">
    <property type="entry name" value="EXPRESSED PROTEIN"/>
    <property type="match status" value="1"/>
</dbReference>
<keyword evidence="2" id="KW-0964">Secreted</keyword>
<dbReference type="OMA" id="ETYPNGH"/>
<dbReference type="InterPro" id="IPR029063">
    <property type="entry name" value="SAM-dependent_MTases_sf"/>
</dbReference>
<dbReference type="AlphaFoldDB" id="A0A8B7ZRD4"/>
<dbReference type="Proteomes" id="UP000694845">
    <property type="component" value="Unplaced"/>
</dbReference>
<name>A0A8B7ZRD4_ACAPL</name>
<dbReference type="SUPFAM" id="SSF53335">
    <property type="entry name" value="S-adenosyl-L-methionine-dependent methyltransferases"/>
    <property type="match status" value="1"/>
</dbReference>
<evidence type="ECO:0000256" key="4">
    <source>
        <dbReference type="SAM" id="SignalP"/>
    </source>
</evidence>
<evidence type="ECO:0000259" key="5">
    <source>
        <dbReference type="Pfam" id="PF05050"/>
    </source>
</evidence>
<organism evidence="6 7">
    <name type="scientific">Acanthaster planci</name>
    <name type="common">Crown-of-thorns starfish</name>
    <dbReference type="NCBI Taxonomy" id="133434"/>
    <lineage>
        <taxon>Eukaryota</taxon>
        <taxon>Metazoa</taxon>
        <taxon>Echinodermata</taxon>
        <taxon>Eleutherozoa</taxon>
        <taxon>Asterozoa</taxon>
        <taxon>Asteroidea</taxon>
        <taxon>Valvatacea</taxon>
        <taxon>Valvatida</taxon>
        <taxon>Acanthasteridae</taxon>
        <taxon>Acanthaster</taxon>
    </lineage>
</organism>
<sequence>MSAGMRRVWFALLMGVCIGLMPSLVSYMRANSNSSNESVVRQVYRGSNEVASLYGRENVQAASRVQSLNKDISSDVGNPAEPRKILLDCGANVASTVQLFRETYPKGHEYTIHSFEIDDRLAPYFKPYRNHHLHCPVGVAGKDGNMTAYSEAAWGPDKGLNNGKDMQWGGGSLFVSNREKADAKTGGIRKLSYRKLIPTIDLARWIKDTFTVDDYVILKLDVEGAEYDILRNMVDHGAFKYIDKFYGEYHDSQPTGWSHADKSKLREDIKNLGFTMIDWIGERRTYTDFEGIHTVKVPADTPGTAGQIYSNCHDNQVAVIVAVGMNLKRAHKVVATLVGYRLALPITLFLYGDFVEQHPEVVKAWAGHFQIGIREDGPSPPGHLELMPWEWLRMGLVSAILQLEELGVAAAYYLPSVQGQDSLDSKFTNTASARGLRVIRPTVEFPAKSGSGVLTFDSYYKYRDVERVPKALRKIHEELAKTKGGILSLDTDLPDTYMNSVFLMDYLVENSGFKLVYLPECIASSG</sequence>
<evidence type="ECO:0000256" key="2">
    <source>
        <dbReference type="ARBA" id="ARBA00022525"/>
    </source>
</evidence>
<dbReference type="PANTHER" id="PTHR14093">
    <property type="entry name" value="HLA CLASS II GAMMA CHAIN"/>
    <property type="match status" value="1"/>
</dbReference>